<feature type="region of interest" description="Disordered" evidence="1">
    <location>
        <begin position="1"/>
        <end position="46"/>
    </location>
</feature>
<gene>
    <name evidence="3" type="ORF">Cvel_15406</name>
</gene>
<name>A0A0G4F7C6_9ALVE</name>
<dbReference type="EMBL" id="CDMZ01000153">
    <property type="protein sequence ID" value="CEM07918.1"/>
    <property type="molecule type" value="Genomic_DNA"/>
</dbReference>
<evidence type="ECO:0000313" key="3">
    <source>
        <dbReference type="EMBL" id="CEM07918.1"/>
    </source>
</evidence>
<keyword evidence="2" id="KW-0812">Transmembrane</keyword>
<dbReference type="AlphaFoldDB" id="A0A0G4F7C6"/>
<keyword evidence="2" id="KW-1133">Transmembrane helix</keyword>
<feature type="transmembrane region" description="Helical" evidence="2">
    <location>
        <begin position="166"/>
        <end position="186"/>
    </location>
</feature>
<accession>A0A0G4F7C6</accession>
<evidence type="ECO:0000256" key="1">
    <source>
        <dbReference type="SAM" id="MobiDB-lite"/>
    </source>
</evidence>
<protein>
    <submittedName>
        <fullName evidence="3">Uncharacterized protein</fullName>
    </submittedName>
</protein>
<sequence>MPNHTVDSGNKRESSKIPSPPLPNDWDSRRVSALGGKGGDDSGEGKANALKYRQKDREKVLKHYNNHSLCRENTKVPSTYIEEYGTKTARQEPIHLRDTGRGAEEAMILSVPGKDPASQLAHVTFVGSGRIRSSSCYLLIDVDLSGCVQVNETTKWNVGRCVVSPLWIATTIAMLVVLFFAIYRLFKFGKQVQKQRLLKASMETPIDLNMKVPIQKPAAEYD</sequence>
<reference evidence="3" key="1">
    <citation type="submission" date="2014-11" db="EMBL/GenBank/DDBJ databases">
        <authorList>
            <person name="Otto D Thomas"/>
            <person name="Naeem Raeece"/>
        </authorList>
    </citation>
    <scope>NUCLEOTIDE SEQUENCE</scope>
</reference>
<dbReference type="VEuPathDB" id="CryptoDB:Cvel_15406"/>
<evidence type="ECO:0000256" key="2">
    <source>
        <dbReference type="SAM" id="Phobius"/>
    </source>
</evidence>
<proteinExistence type="predicted"/>
<keyword evidence="2" id="KW-0472">Membrane</keyword>
<organism evidence="3">
    <name type="scientific">Chromera velia CCMP2878</name>
    <dbReference type="NCBI Taxonomy" id="1169474"/>
    <lineage>
        <taxon>Eukaryota</taxon>
        <taxon>Sar</taxon>
        <taxon>Alveolata</taxon>
        <taxon>Colpodellida</taxon>
        <taxon>Chromeraceae</taxon>
        <taxon>Chromera</taxon>
    </lineage>
</organism>